<reference evidence="1 2" key="1">
    <citation type="submission" date="2022-09" db="EMBL/GenBank/DDBJ databases">
        <authorList>
            <person name="Palmer J.M."/>
        </authorList>
    </citation>
    <scope>NUCLEOTIDE SEQUENCE [LARGE SCALE GENOMIC DNA]</scope>
    <source>
        <strain evidence="1 2">DSM 7382</strain>
    </source>
</reference>
<proteinExistence type="predicted"/>
<gene>
    <name evidence="1" type="ORF">QCA50_016103</name>
</gene>
<name>A0AAW0FP97_9APHY</name>
<protein>
    <submittedName>
        <fullName evidence="1">Uncharacterized protein</fullName>
    </submittedName>
</protein>
<organism evidence="1 2">
    <name type="scientific">Cerrena zonata</name>
    <dbReference type="NCBI Taxonomy" id="2478898"/>
    <lineage>
        <taxon>Eukaryota</taxon>
        <taxon>Fungi</taxon>
        <taxon>Dikarya</taxon>
        <taxon>Basidiomycota</taxon>
        <taxon>Agaricomycotina</taxon>
        <taxon>Agaricomycetes</taxon>
        <taxon>Polyporales</taxon>
        <taxon>Cerrenaceae</taxon>
        <taxon>Cerrena</taxon>
    </lineage>
</organism>
<dbReference type="EMBL" id="JASBNA010000046">
    <property type="protein sequence ID" value="KAK7680795.1"/>
    <property type="molecule type" value="Genomic_DNA"/>
</dbReference>
<accession>A0AAW0FP97</accession>
<evidence type="ECO:0000313" key="2">
    <source>
        <dbReference type="Proteomes" id="UP001385951"/>
    </source>
</evidence>
<dbReference type="AlphaFoldDB" id="A0AAW0FP97"/>
<comment type="caution">
    <text evidence="1">The sequence shown here is derived from an EMBL/GenBank/DDBJ whole genome shotgun (WGS) entry which is preliminary data.</text>
</comment>
<sequence length="113" mass="12543">MHVMSLEVLWVYLTSPDASPLSDATTCTLPSAEETQAILDTHADGHDLIREAQSCINNHLPASSRPTKILHAILNHAPSDHGRKYSRVTIINCCFGEQSWDARVHRLTRLASE</sequence>
<dbReference type="Proteomes" id="UP001385951">
    <property type="component" value="Unassembled WGS sequence"/>
</dbReference>
<evidence type="ECO:0000313" key="1">
    <source>
        <dbReference type="EMBL" id="KAK7680795.1"/>
    </source>
</evidence>
<keyword evidence="2" id="KW-1185">Reference proteome</keyword>